<protein>
    <submittedName>
        <fullName evidence="1">Uncharacterized protein</fullName>
    </submittedName>
</protein>
<dbReference type="AlphaFoldDB" id="A0A078AZ55"/>
<sequence length="338" mass="39251">MTNACITDANSIKHFLNILQARYGKLKCLNEGIRQSTDDRISLIQRVKTIILRFLDDKISYRIGIKSFKQRRIRQEKFDYTSLLLMDESVILSDLEFKIEEQSKFKQHFYSFNNIAVIDKSEALIVEVRFKVTTPVGNTAYINEFKELPVLFHCNEPSLTEQDEYISEHYTIIVSMTTLVIRRSMKAGKLLSWVLIEQNVNRQMQLRDLSGDKIMTPEKKFPVIISICVTLEEELDSSQSYSGQASNHYLHEQALYQKRCTDSLGNEPLRQNQMLQIGLKLLQKSKYINSLITSLSTSYSFNSILLPSKESFLPYFLPLNINLFWHFMISQLGVNKMA</sequence>
<organism evidence="1 2">
    <name type="scientific">Stylonychia lemnae</name>
    <name type="common">Ciliate</name>
    <dbReference type="NCBI Taxonomy" id="5949"/>
    <lineage>
        <taxon>Eukaryota</taxon>
        <taxon>Sar</taxon>
        <taxon>Alveolata</taxon>
        <taxon>Ciliophora</taxon>
        <taxon>Intramacronucleata</taxon>
        <taxon>Spirotrichea</taxon>
        <taxon>Stichotrichia</taxon>
        <taxon>Sporadotrichida</taxon>
        <taxon>Oxytrichidae</taxon>
        <taxon>Stylonychinae</taxon>
        <taxon>Stylonychia</taxon>
    </lineage>
</organism>
<gene>
    <name evidence="1" type="primary">Contig85.g107</name>
    <name evidence="1" type="ORF">STYLEM_15189</name>
</gene>
<keyword evidence="2" id="KW-1185">Reference proteome</keyword>
<evidence type="ECO:0000313" key="2">
    <source>
        <dbReference type="Proteomes" id="UP000039865"/>
    </source>
</evidence>
<evidence type="ECO:0000313" key="1">
    <source>
        <dbReference type="EMBL" id="CDW86098.1"/>
    </source>
</evidence>
<accession>A0A078AZ55</accession>
<name>A0A078AZ55_STYLE</name>
<proteinExistence type="predicted"/>
<dbReference type="Proteomes" id="UP000039865">
    <property type="component" value="Unassembled WGS sequence"/>
</dbReference>
<reference evidence="1 2" key="1">
    <citation type="submission" date="2014-06" db="EMBL/GenBank/DDBJ databases">
        <authorList>
            <person name="Swart Estienne"/>
        </authorList>
    </citation>
    <scope>NUCLEOTIDE SEQUENCE [LARGE SCALE GENOMIC DNA]</scope>
    <source>
        <strain evidence="1 2">130c</strain>
    </source>
</reference>
<dbReference type="EMBL" id="CCKQ01014343">
    <property type="protein sequence ID" value="CDW86098.1"/>
    <property type="molecule type" value="Genomic_DNA"/>
</dbReference>
<dbReference type="InParanoid" id="A0A078AZ55"/>